<reference evidence="2" key="1">
    <citation type="submission" date="2015-10" db="EMBL/GenBank/DDBJ databases">
        <authorList>
            <person name="Luecker S."/>
            <person name="Luecker S."/>
        </authorList>
    </citation>
    <scope>NUCLEOTIDE SEQUENCE [LARGE SCALE GENOMIC DNA]</scope>
</reference>
<sequence>MMPPRSKLRGASLATAGTETVELEAVGLDRKAVPGGHLFLEALNVAVLKLHNLSAAGANEVIVVAFVRDVVVLRLSPEVAGLSQTGFAEEIQRAVDGCQTQVRILAGQLVVHLLGRNMLLLEECVEDQFTLACELQLVLPEVFLQDTHFFDMFGHGNEAAPPGAGIKDEMKRRVKSVSANRSENPSAFDGCVSGWL</sequence>
<dbReference type="AlphaFoldDB" id="A0A0S4LP12"/>
<name>A0A0S4LP12_9BACT</name>
<evidence type="ECO:0000313" key="2">
    <source>
        <dbReference type="Proteomes" id="UP000198736"/>
    </source>
</evidence>
<dbReference type="AntiFam" id="ANF00190">
    <property type="entry name" value="Shadow ORF (opposite fur)"/>
</dbReference>
<accession>A0A0S4LP12</accession>
<dbReference type="STRING" id="1742973.COMA2_50201"/>
<organism evidence="1 2">
    <name type="scientific">Candidatus Nitrospira nitrificans</name>
    <dbReference type="NCBI Taxonomy" id="1742973"/>
    <lineage>
        <taxon>Bacteria</taxon>
        <taxon>Pseudomonadati</taxon>
        <taxon>Nitrospirota</taxon>
        <taxon>Nitrospiria</taxon>
        <taxon>Nitrospirales</taxon>
        <taxon>Nitrospiraceae</taxon>
        <taxon>Nitrospira</taxon>
    </lineage>
</organism>
<proteinExistence type="predicted"/>
<keyword evidence="2" id="KW-1185">Reference proteome</keyword>
<gene>
    <name evidence="1" type="ORF">COMA2_50201</name>
</gene>
<protein>
    <submittedName>
        <fullName evidence="1">Uncharacterized protein</fullName>
    </submittedName>
</protein>
<dbReference type="Proteomes" id="UP000198736">
    <property type="component" value="Unassembled WGS sequence"/>
</dbReference>
<dbReference type="EMBL" id="CZPZ01000032">
    <property type="protein sequence ID" value="CUS38654.1"/>
    <property type="molecule type" value="Genomic_DNA"/>
</dbReference>
<evidence type="ECO:0000313" key="1">
    <source>
        <dbReference type="EMBL" id="CUS38654.1"/>
    </source>
</evidence>